<dbReference type="Pfam" id="PF02671">
    <property type="entry name" value="PAH"/>
    <property type="match status" value="2"/>
</dbReference>
<proteinExistence type="predicted"/>
<feature type="region of interest" description="Disordered" evidence="4">
    <location>
        <begin position="124"/>
        <end position="143"/>
    </location>
</feature>
<evidence type="ECO:0000313" key="6">
    <source>
        <dbReference type="Proteomes" id="UP000717585"/>
    </source>
</evidence>
<dbReference type="InterPro" id="IPR003822">
    <property type="entry name" value="PAH"/>
</dbReference>
<sequence>MNSNEGDKSQIQRQSVLLGNSALPAAVASTPAAQTQQAALQAAVVQPALGVIPPQQSAVQQSAGVAGVNVDRIRQRLDAEHRAQLDEILAQRAPIKAVQRAPAPAPVESKSNVLQVEIERTKEDRDRVLGRYPPADKRTEDEQARYDKLKAHYDALISRMSSAHDKDAGRPQEQVQRPTQQLYQPQPPQQAPQQPQHVLPAPQPKPQSAGAAAVASANANSVVPRATALVAPKAEPVSAQPANTDRPVNPLMEARQFLGFIQEKYRHDSEVYAEFVKSMQDYRRKVLSTLEVVMKFRQLVGADPSILTKFNAFLPEKYRFDDQGNYSEHVKAKMKKRHISDAVMAPAKGHKPDPARAAVVEAALAAPVQQPRPIPDEPNSDFATAESRNNMLRVAKDYIMQVRKKLFAPTMTEGDMLKEQKLYNAFLDVLKQYRQQQIRTLGVVQTIDTLFRGHPDLRHGFLVFLPEDWKQYTIDTYNWPATGDEAQEQVAKQAAKGRKRRKQYVYYAESGSEDLDEEINAARAAASRSSRRRQLAAKTVVVNPPSPVPARERMPHSDWFSYALYTVIEDAMADAFLQYSKENVSDDVMTQLGPLYVFDESGTIVSVHKEGWAACFAEVICNGLLQAKTLQTHMEYFDEHKPAFMALFQPFTATNVLEQYDMTPTTMFDELSILFTNTDLVDPRLMVGRSTALKARGSLAIKLQQYLDARSQAPDAEGQEEADTADYALYHPIGLYGASVDALLRLSNDTGRHLAPFDARIRELTVSRPVEPDPFATLLRLIPHDMVTRSGVYKAKKPHRQTVIDRLRTWQRHDRSYVKQPDSERAPVSTGMDSVGESVLNTTYRTIPYYAFDELDKTDKKAKAAAEFDEEAASRHSASNVCVTNAACDDLALLEDERLVHDIHIKRTEIVLDKLKAYQRVRPTTPGILGDVDIHHLSFIYGPSAPELMELIRTRPDKVVPVLVSRLEAKLEVMRSQVDDLMGTWYRRAAIAWPRSCDLEGNRFRYRDRRTLNARTLLLDLLFRTEHTAADSDKEVRHDWLAQSNYVTHLMSVQGKELDEWSTFDICTHLDDLAPTRPVSLRWPDLSVASTLRSMPTEEEVAASGFTISIEGARKVRRLLRDDLGQFLGLDQETVSSGLVDGNDARTAAAPKTSRAYRALFTVAEQAQSAPNSPEPRPRTRVSVGHESEPDKAMVVTRLTRSQAKGDDVDVAFTLEDADTILKTRPRRARRTAPEKRAHLEEEESQEDEREEEPEAKAHSDAEAPTAHSVATTEAFNLHAVVKALQVNSTPGTLPALALNTPSADAVRAAVHCVITTASSNNKAPCQYVCAAVGNRLLAPDAEDVTMVVSAPLYAMIRMVWALASRFDLVVDAAASNSRDRFKGPSA</sequence>
<keyword evidence="6" id="KW-1185">Reference proteome</keyword>
<evidence type="ECO:0000256" key="3">
    <source>
        <dbReference type="PROSITE-ProRule" id="PRU00810"/>
    </source>
</evidence>
<name>A0A8J6DZJ8_9EUKA</name>
<dbReference type="EMBL" id="JAHDYR010000062">
    <property type="protein sequence ID" value="KAG9390818.1"/>
    <property type="molecule type" value="Genomic_DNA"/>
</dbReference>
<feature type="region of interest" description="Disordered" evidence="4">
    <location>
        <begin position="97"/>
        <end position="119"/>
    </location>
</feature>
<dbReference type="GO" id="GO:0005634">
    <property type="term" value="C:nucleus"/>
    <property type="evidence" value="ECO:0007669"/>
    <property type="project" value="UniProtKB-SubCell"/>
</dbReference>
<dbReference type="Gene3D" id="1.20.1160.11">
    <property type="entry name" value="Paired amphipathic helix"/>
    <property type="match status" value="2"/>
</dbReference>
<dbReference type="SUPFAM" id="SSF47762">
    <property type="entry name" value="PAH2 domain"/>
    <property type="match status" value="2"/>
</dbReference>
<accession>A0A8J6DZJ8</accession>
<organism evidence="5 6">
    <name type="scientific">Carpediemonas membranifera</name>
    <dbReference type="NCBI Taxonomy" id="201153"/>
    <lineage>
        <taxon>Eukaryota</taxon>
        <taxon>Metamonada</taxon>
        <taxon>Carpediemonas-like organisms</taxon>
        <taxon>Carpediemonas</taxon>
    </lineage>
</organism>
<protein>
    <submittedName>
        <fullName evidence="5">Paired amphipathic helix repeat</fullName>
    </submittedName>
</protein>
<feature type="compositionally biased region" description="Low complexity" evidence="4">
    <location>
        <begin position="191"/>
        <end position="200"/>
    </location>
</feature>
<comment type="caution">
    <text evidence="5">The sequence shown here is derived from an EMBL/GenBank/DDBJ whole genome shotgun (WGS) entry which is preliminary data.</text>
</comment>
<feature type="compositionally biased region" description="Acidic residues" evidence="4">
    <location>
        <begin position="1241"/>
        <end position="1254"/>
    </location>
</feature>
<evidence type="ECO:0000256" key="2">
    <source>
        <dbReference type="ARBA" id="ARBA00023242"/>
    </source>
</evidence>
<comment type="subcellular location">
    <subcellularLocation>
        <location evidence="1 3">Nucleus</location>
    </subcellularLocation>
</comment>
<dbReference type="PANTHER" id="PTHR12346">
    <property type="entry name" value="SIN3B-RELATED"/>
    <property type="match status" value="1"/>
</dbReference>
<keyword evidence="2 3" id="KW-0539">Nucleus</keyword>
<dbReference type="PROSITE" id="PS51477">
    <property type="entry name" value="PAH"/>
    <property type="match status" value="2"/>
</dbReference>
<dbReference type="Proteomes" id="UP000717585">
    <property type="component" value="Unassembled WGS sequence"/>
</dbReference>
<evidence type="ECO:0000313" key="5">
    <source>
        <dbReference type="EMBL" id="KAG9390818.1"/>
    </source>
</evidence>
<feature type="region of interest" description="Disordered" evidence="4">
    <location>
        <begin position="162"/>
        <end position="216"/>
    </location>
</feature>
<gene>
    <name evidence="5" type="ORF">J8273_7077</name>
</gene>
<feature type="region of interest" description="Disordered" evidence="4">
    <location>
        <begin position="1226"/>
        <end position="1268"/>
    </location>
</feature>
<dbReference type="GO" id="GO:0003714">
    <property type="term" value="F:transcription corepressor activity"/>
    <property type="evidence" value="ECO:0007669"/>
    <property type="project" value="InterPro"/>
</dbReference>
<dbReference type="OrthoDB" id="10265969at2759"/>
<evidence type="ECO:0000256" key="1">
    <source>
        <dbReference type="ARBA" id="ARBA00004123"/>
    </source>
</evidence>
<dbReference type="InterPro" id="IPR039774">
    <property type="entry name" value="Sin3-like"/>
</dbReference>
<evidence type="ECO:0000256" key="4">
    <source>
        <dbReference type="SAM" id="MobiDB-lite"/>
    </source>
</evidence>
<feature type="compositionally biased region" description="Low complexity" evidence="4">
    <location>
        <begin position="174"/>
        <end position="184"/>
    </location>
</feature>
<feature type="region of interest" description="Disordered" evidence="4">
    <location>
        <begin position="1165"/>
        <end position="1193"/>
    </location>
</feature>
<reference evidence="5" key="1">
    <citation type="submission" date="2021-05" db="EMBL/GenBank/DDBJ databases">
        <title>A free-living protist that lacks canonical eukaryotic 1 DNA replication and segregation systems.</title>
        <authorList>
            <person name="Salas-Leiva D.E."/>
            <person name="Tromer E.C."/>
            <person name="Curtis B.A."/>
            <person name="Jerlstrom-Hultqvist J."/>
            <person name="Kolisko M."/>
            <person name="Yi Z."/>
            <person name="Salas-Leiva J.S."/>
            <person name="Gallot-Lavallee L."/>
            <person name="Kops G.J.P.L."/>
            <person name="Archibald J.M."/>
            <person name="Simpson A.G.B."/>
            <person name="Roger A.J."/>
        </authorList>
    </citation>
    <scope>NUCLEOTIDE SEQUENCE</scope>
    <source>
        <strain evidence="5">BICM</strain>
    </source>
</reference>
<dbReference type="InterPro" id="IPR036600">
    <property type="entry name" value="PAH_sf"/>
</dbReference>